<evidence type="ECO:0000313" key="3">
    <source>
        <dbReference type="Proteomes" id="UP001497744"/>
    </source>
</evidence>
<dbReference type="GeneID" id="94192263"/>
<protein>
    <submittedName>
        <fullName evidence="2">Dihydropteroate synthase</fullName>
    </submittedName>
</protein>
<sequence length="288" mass="30780">MNPKWAQAAGSESQDEPAPACESRHPATSHEPRDIQRGVPALVGRAEELGVEHVQLQGLGHGHGVALDHAVPKVLAVVRVNGKGAEVELEHPHVSIGLGGVARVPERPHDRVPDAFAVGGRHLEVEELVRHSLFKQVNNAEIVVVEGSEEVVVQVVDVAVLQHGEQDKAVEDDSHFLAAGVALVRRVHAEPAHGVAGLQFLHHRLLEFRWVGVPVGEGGEVLLDDGLVDSVPHGGMTQARVQHLGVALYALVDEVDDFLAVGDIGHRAQVAVEIRLERGGRGLLHADV</sequence>
<dbReference type="RefSeq" id="XP_067712851.1">
    <property type="nucleotide sequence ID" value="XM_067856750.1"/>
</dbReference>
<organism evidence="2 3">
    <name type="scientific">Babesia caballi</name>
    <dbReference type="NCBI Taxonomy" id="5871"/>
    <lineage>
        <taxon>Eukaryota</taxon>
        <taxon>Sar</taxon>
        <taxon>Alveolata</taxon>
        <taxon>Apicomplexa</taxon>
        <taxon>Aconoidasida</taxon>
        <taxon>Piroplasmida</taxon>
        <taxon>Babesiidae</taxon>
        <taxon>Babesia</taxon>
    </lineage>
</organism>
<feature type="region of interest" description="Disordered" evidence="1">
    <location>
        <begin position="1"/>
        <end position="36"/>
    </location>
</feature>
<name>A0AAV4LMZ0_BABCB</name>
<keyword evidence="3" id="KW-1185">Reference proteome</keyword>
<dbReference type="AlphaFoldDB" id="A0AAV4LMZ0"/>
<reference evidence="2 3" key="1">
    <citation type="submission" date="2021-06" db="EMBL/GenBank/DDBJ databases">
        <title>Genome sequence of Babesia caballi.</title>
        <authorList>
            <person name="Yamagishi J."/>
            <person name="Kidaka T."/>
            <person name="Ochi A."/>
        </authorList>
    </citation>
    <scope>NUCLEOTIDE SEQUENCE [LARGE SCALE GENOMIC DNA]</scope>
    <source>
        <strain evidence="2">USDA-D6B2</strain>
    </source>
</reference>
<accession>A0AAV4LMZ0</accession>
<dbReference type="Proteomes" id="UP001497744">
    <property type="component" value="Unassembled WGS sequence"/>
</dbReference>
<gene>
    <name evidence="2" type="ORF">BcabD6B2_02150</name>
</gene>
<proteinExistence type="predicted"/>
<feature type="compositionally biased region" description="Basic and acidic residues" evidence="1">
    <location>
        <begin position="22"/>
        <end position="36"/>
    </location>
</feature>
<comment type="caution">
    <text evidence="2">The sequence shown here is derived from an EMBL/GenBank/DDBJ whole genome shotgun (WGS) entry which is preliminary data.</text>
</comment>
<evidence type="ECO:0000313" key="2">
    <source>
        <dbReference type="EMBL" id="GIX60780.1"/>
    </source>
</evidence>
<evidence type="ECO:0000256" key="1">
    <source>
        <dbReference type="SAM" id="MobiDB-lite"/>
    </source>
</evidence>
<dbReference type="EMBL" id="BPLF01000001">
    <property type="protein sequence ID" value="GIX60780.1"/>
    <property type="molecule type" value="Genomic_DNA"/>
</dbReference>